<keyword evidence="3" id="KW-0479">Metal-binding</keyword>
<dbReference type="GeneID" id="19986063"/>
<keyword evidence="4" id="KW-0862">Zinc</keyword>
<evidence type="ECO:0000256" key="3">
    <source>
        <dbReference type="ARBA" id="ARBA00022723"/>
    </source>
</evidence>
<gene>
    <name evidence="8" type="ORF">G647_07570</name>
</gene>
<feature type="domain" description="Enoyl reductase (ER)" evidence="7">
    <location>
        <begin position="20"/>
        <end position="340"/>
    </location>
</feature>
<dbReference type="EMBL" id="KB822707">
    <property type="protein sequence ID" value="ETI21225.1"/>
    <property type="molecule type" value="Genomic_DNA"/>
</dbReference>
<dbReference type="GO" id="GO:0005737">
    <property type="term" value="C:cytoplasm"/>
    <property type="evidence" value="ECO:0007669"/>
    <property type="project" value="TreeGrafter"/>
</dbReference>
<protein>
    <recommendedName>
        <fullName evidence="7">Enoyl reductase (ER) domain-containing protein</fullName>
    </recommendedName>
</protein>
<evidence type="ECO:0000256" key="4">
    <source>
        <dbReference type="ARBA" id="ARBA00022833"/>
    </source>
</evidence>
<dbReference type="Pfam" id="PF08240">
    <property type="entry name" value="ADH_N"/>
    <property type="match status" value="1"/>
</dbReference>
<organism evidence="8 9">
    <name type="scientific">Cladophialophora carrionii CBS 160.54</name>
    <dbReference type="NCBI Taxonomy" id="1279043"/>
    <lineage>
        <taxon>Eukaryota</taxon>
        <taxon>Fungi</taxon>
        <taxon>Dikarya</taxon>
        <taxon>Ascomycota</taxon>
        <taxon>Pezizomycotina</taxon>
        <taxon>Eurotiomycetes</taxon>
        <taxon>Chaetothyriomycetidae</taxon>
        <taxon>Chaetothyriales</taxon>
        <taxon>Herpotrichiellaceae</taxon>
        <taxon>Cladophialophora</taxon>
    </lineage>
</organism>
<name>V9D2W7_9EURO</name>
<dbReference type="InterPro" id="IPR020843">
    <property type="entry name" value="ER"/>
</dbReference>
<dbReference type="VEuPathDB" id="FungiDB:G647_07570"/>
<evidence type="ECO:0000259" key="7">
    <source>
        <dbReference type="SMART" id="SM00829"/>
    </source>
</evidence>
<dbReference type="Pfam" id="PF00107">
    <property type="entry name" value="ADH_zinc_N"/>
    <property type="match status" value="1"/>
</dbReference>
<dbReference type="CDD" id="cd08296">
    <property type="entry name" value="CAD_like"/>
    <property type="match status" value="1"/>
</dbReference>
<proteinExistence type="inferred from homology"/>
<dbReference type="RefSeq" id="XP_008730106.1">
    <property type="nucleotide sequence ID" value="XM_008731884.1"/>
</dbReference>
<dbReference type="GO" id="GO:0046872">
    <property type="term" value="F:metal ion binding"/>
    <property type="evidence" value="ECO:0007669"/>
    <property type="project" value="UniProtKB-KW"/>
</dbReference>
<dbReference type="PANTHER" id="PTHR42940:SF7">
    <property type="entry name" value="ALCOHOL DEHYDROGENASE-LIKE N-TERMINAL DOMAIN-CONTAINING PROTEIN"/>
    <property type="match status" value="1"/>
</dbReference>
<dbReference type="Gene3D" id="3.40.50.720">
    <property type="entry name" value="NAD(P)-binding Rossmann-like Domain"/>
    <property type="match status" value="1"/>
</dbReference>
<dbReference type="FunFam" id="3.40.50.720:FF:000039">
    <property type="entry name" value="Alcohol dehydrogenase AdhP"/>
    <property type="match status" value="1"/>
</dbReference>
<sequence>MASAPNLPAEYKVGVFEAKGEPIKFKQVKLELPKPGEVLVKVLACGVCHSDHAVRFGLFGNSFPIVPGHEVIGEVAAIPDTEKKWKVGDHVGGPWHGGHDQTCVPCQRGLFQMCENEAINGVTRDGGYGEYVTLRTEAVVRIPSDADPAEYCPLLCAGVTVFNSLRQQKVLAGSTVAVQGLGGLGHLALQYASKAGYRTVAISSSADKKDFATQLGAHDYIDASKGDVGEQLQKLGGASCILFTAPNEKLIPSLLNGLGPLGKLIVLAAAGPVEVNTASMIGKGLSIQAWPSGHALDSEEAISFAQVHGVHCMIEKFPLDKANEAMEKMTSGKVRFRGVLIP</sequence>
<dbReference type="OrthoDB" id="1560166at2759"/>
<evidence type="ECO:0000256" key="1">
    <source>
        <dbReference type="ARBA" id="ARBA00001947"/>
    </source>
</evidence>
<evidence type="ECO:0000256" key="6">
    <source>
        <dbReference type="ARBA" id="ARBA00023027"/>
    </source>
</evidence>
<comment type="cofactor">
    <cofactor evidence="1">
        <name>Zn(2+)</name>
        <dbReference type="ChEBI" id="CHEBI:29105"/>
    </cofactor>
</comment>
<evidence type="ECO:0000313" key="8">
    <source>
        <dbReference type="EMBL" id="ETI21225.1"/>
    </source>
</evidence>
<dbReference type="PANTHER" id="PTHR42940">
    <property type="entry name" value="ALCOHOL DEHYDROGENASE 1-RELATED"/>
    <property type="match status" value="1"/>
</dbReference>
<dbReference type="InterPro" id="IPR036291">
    <property type="entry name" value="NAD(P)-bd_dom_sf"/>
</dbReference>
<dbReference type="SMART" id="SM00829">
    <property type="entry name" value="PKS_ER"/>
    <property type="match status" value="1"/>
</dbReference>
<evidence type="ECO:0000256" key="2">
    <source>
        <dbReference type="ARBA" id="ARBA00008072"/>
    </source>
</evidence>
<evidence type="ECO:0000313" key="9">
    <source>
        <dbReference type="Proteomes" id="UP000030678"/>
    </source>
</evidence>
<keyword evidence="6" id="KW-0520">NAD</keyword>
<keyword evidence="5" id="KW-0560">Oxidoreductase</keyword>
<dbReference type="Gene3D" id="3.90.180.10">
    <property type="entry name" value="Medium-chain alcohol dehydrogenases, catalytic domain"/>
    <property type="match status" value="1"/>
</dbReference>
<comment type="similarity">
    <text evidence="2">Belongs to the zinc-containing alcohol dehydrogenase family.</text>
</comment>
<accession>V9D2W7</accession>
<dbReference type="InterPro" id="IPR011032">
    <property type="entry name" value="GroES-like_sf"/>
</dbReference>
<dbReference type="GO" id="GO:0004022">
    <property type="term" value="F:alcohol dehydrogenase (NAD+) activity"/>
    <property type="evidence" value="ECO:0007669"/>
    <property type="project" value="TreeGrafter"/>
</dbReference>
<dbReference type="InterPro" id="IPR013154">
    <property type="entry name" value="ADH-like_N"/>
</dbReference>
<dbReference type="SUPFAM" id="SSF50129">
    <property type="entry name" value="GroES-like"/>
    <property type="match status" value="1"/>
</dbReference>
<reference evidence="8 9" key="1">
    <citation type="submission" date="2013-03" db="EMBL/GenBank/DDBJ databases">
        <title>The Genome Sequence of Cladophialophora carrionii CBS 160.54.</title>
        <authorList>
            <consortium name="The Broad Institute Genomics Platform"/>
            <person name="Cuomo C."/>
            <person name="de Hoog S."/>
            <person name="Gorbushina A."/>
            <person name="Walker B."/>
            <person name="Young S.K."/>
            <person name="Zeng Q."/>
            <person name="Gargeya S."/>
            <person name="Fitzgerald M."/>
            <person name="Haas B."/>
            <person name="Abouelleil A."/>
            <person name="Allen A.W."/>
            <person name="Alvarado L."/>
            <person name="Arachchi H.M."/>
            <person name="Berlin A.M."/>
            <person name="Chapman S.B."/>
            <person name="Gainer-Dewar J."/>
            <person name="Goldberg J."/>
            <person name="Griggs A."/>
            <person name="Gujja S."/>
            <person name="Hansen M."/>
            <person name="Howarth C."/>
            <person name="Imamovic A."/>
            <person name="Ireland A."/>
            <person name="Larimer J."/>
            <person name="McCowan C."/>
            <person name="Murphy C."/>
            <person name="Pearson M."/>
            <person name="Poon T.W."/>
            <person name="Priest M."/>
            <person name="Roberts A."/>
            <person name="Saif S."/>
            <person name="Shea T."/>
            <person name="Sisk P."/>
            <person name="Sykes S."/>
            <person name="Wortman J."/>
            <person name="Nusbaum C."/>
            <person name="Birren B."/>
        </authorList>
    </citation>
    <scope>NUCLEOTIDE SEQUENCE [LARGE SCALE GENOMIC DNA]</scope>
    <source>
        <strain evidence="8 9">CBS 160.54</strain>
    </source>
</reference>
<dbReference type="HOGENOM" id="CLU_026673_20_1_1"/>
<dbReference type="SUPFAM" id="SSF51735">
    <property type="entry name" value="NAD(P)-binding Rossmann-fold domains"/>
    <property type="match status" value="1"/>
</dbReference>
<dbReference type="AlphaFoldDB" id="V9D2W7"/>
<dbReference type="InterPro" id="IPR013149">
    <property type="entry name" value="ADH-like_C"/>
</dbReference>
<dbReference type="Proteomes" id="UP000030678">
    <property type="component" value="Unassembled WGS sequence"/>
</dbReference>
<evidence type="ECO:0000256" key="5">
    <source>
        <dbReference type="ARBA" id="ARBA00023002"/>
    </source>
</evidence>